<evidence type="ECO:0000256" key="16">
    <source>
        <dbReference type="ARBA" id="ARBA00083610"/>
    </source>
</evidence>
<dbReference type="InterPro" id="IPR003613">
    <property type="entry name" value="Ubox_domain"/>
</dbReference>
<dbReference type="UniPathway" id="UPA00143"/>
<dbReference type="InterPro" id="IPR045132">
    <property type="entry name" value="UBE4"/>
</dbReference>
<evidence type="ECO:0000256" key="12">
    <source>
        <dbReference type="ARBA" id="ARBA00023242"/>
    </source>
</evidence>
<evidence type="ECO:0000256" key="17">
    <source>
        <dbReference type="SAM" id="Coils"/>
    </source>
</evidence>
<keyword evidence="12" id="KW-0539">Nucleus</keyword>
<keyword evidence="8" id="KW-0597">Phosphoprotein</keyword>
<accession>A0A0A1XPE7</accession>
<feature type="compositionally biased region" description="Polar residues" evidence="18">
    <location>
        <begin position="385"/>
        <end position="398"/>
    </location>
</feature>
<evidence type="ECO:0000256" key="6">
    <source>
        <dbReference type="ARBA" id="ARBA00012483"/>
    </source>
</evidence>
<comment type="pathway">
    <text evidence="4">Protein modification; protein ubiquitination.</text>
</comment>
<dbReference type="Gene3D" id="3.30.40.10">
    <property type="entry name" value="Zinc/RING finger domain, C3HC4 (zinc finger)"/>
    <property type="match status" value="1"/>
</dbReference>
<dbReference type="RefSeq" id="XP_054083742.1">
    <property type="nucleotide sequence ID" value="XM_054227767.1"/>
</dbReference>
<feature type="region of interest" description="Disordered" evidence="18">
    <location>
        <begin position="1"/>
        <end position="72"/>
    </location>
</feature>
<keyword evidence="17" id="KW-0175">Coiled coil</keyword>
<dbReference type="GO" id="GO:0006511">
    <property type="term" value="P:ubiquitin-dependent protein catabolic process"/>
    <property type="evidence" value="ECO:0007669"/>
    <property type="project" value="InterPro"/>
</dbReference>
<feature type="compositionally biased region" description="Low complexity" evidence="18">
    <location>
        <begin position="374"/>
        <end position="384"/>
    </location>
</feature>
<dbReference type="EMBL" id="GBXI01001063">
    <property type="protein sequence ID" value="JAD13229.1"/>
    <property type="molecule type" value="Transcribed_RNA"/>
</dbReference>
<organism evidence="21">
    <name type="scientific">Zeugodacus cucurbitae</name>
    <name type="common">Melon fruit fly</name>
    <name type="synonym">Bactrocera cucurbitae</name>
    <dbReference type="NCBI Taxonomy" id="28588"/>
    <lineage>
        <taxon>Eukaryota</taxon>
        <taxon>Metazoa</taxon>
        <taxon>Ecdysozoa</taxon>
        <taxon>Arthropoda</taxon>
        <taxon>Hexapoda</taxon>
        <taxon>Insecta</taxon>
        <taxon>Pterygota</taxon>
        <taxon>Neoptera</taxon>
        <taxon>Endopterygota</taxon>
        <taxon>Diptera</taxon>
        <taxon>Brachycera</taxon>
        <taxon>Muscomorpha</taxon>
        <taxon>Tephritoidea</taxon>
        <taxon>Tephritidae</taxon>
        <taxon>Zeugodacus</taxon>
        <taxon>Zeugodacus</taxon>
    </lineage>
</organism>
<keyword evidence="7" id="KW-0963">Cytoplasm</keyword>
<feature type="domain" description="U-box" evidence="19">
    <location>
        <begin position="1210"/>
        <end position="1283"/>
    </location>
</feature>
<evidence type="ECO:0000256" key="2">
    <source>
        <dbReference type="ARBA" id="ARBA00004123"/>
    </source>
</evidence>
<proteinExistence type="inferred from homology"/>
<evidence type="ECO:0000256" key="14">
    <source>
        <dbReference type="ARBA" id="ARBA00072779"/>
    </source>
</evidence>
<evidence type="ECO:0000256" key="8">
    <source>
        <dbReference type="ARBA" id="ARBA00022553"/>
    </source>
</evidence>
<dbReference type="FunFam" id="3.30.40.10:FF:000060">
    <property type="entry name" value="ubiquitin conjugation factor E4 B"/>
    <property type="match status" value="1"/>
</dbReference>
<dbReference type="RefSeq" id="XP_054083743.1">
    <property type="nucleotide sequence ID" value="XM_054227768.1"/>
</dbReference>
<protein>
    <recommendedName>
        <fullName evidence="14">Ubiquitin conjugation factor E4 B</fullName>
        <ecNumber evidence="6">2.3.2.27</ecNumber>
    </recommendedName>
    <alternativeName>
        <fullName evidence="16">RING-type E3 ubiquitin transferase E4 B</fullName>
    </alternativeName>
    <alternativeName>
        <fullName evidence="15">Ubiquitin fusion degradation protein 2</fullName>
    </alternativeName>
</protein>
<reference evidence="21" key="2">
    <citation type="journal article" date="2015" name="Gigascience">
        <title>Reconstructing a comprehensive transcriptome assembly of a white-pupal translocated strain of the pest fruit fly Bactrocera cucurbitae.</title>
        <authorList>
            <person name="Sim S.B."/>
            <person name="Calla B."/>
            <person name="Hall B."/>
            <person name="DeRego T."/>
            <person name="Geib S.M."/>
        </authorList>
    </citation>
    <scope>NUCLEOTIDE SEQUENCE</scope>
</reference>
<dbReference type="GO" id="GO:0034450">
    <property type="term" value="F:ubiquitin-ubiquitin ligase activity"/>
    <property type="evidence" value="ECO:0007669"/>
    <property type="project" value="InterPro"/>
</dbReference>
<dbReference type="PROSITE" id="PS51698">
    <property type="entry name" value="U_BOX"/>
    <property type="match status" value="1"/>
</dbReference>
<dbReference type="CDD" id="cd16658">
    <property type="entry name" value="RING-Ubox_UBE4B"/>
    <property type="match status" value="1"/>
</dbReference>
<feature type="compositionally biased region" description="Polar residues" evidence="18">
    <location>
        <begin position="1"/>
        <end position="12"/>
    </location>
</feature>
<evidence type="ECO:0000256" key="18">
    <source>
        <dbReference type="SAM" id="MobiDB-lite"/>
    </source>
</evidence>
<comment type="function">
    <text evidence="13">Ubiquitin-protein ligase that probably functions as an E3 ligase in conjunction with specific E1 and E2 ligases. May also function as an E4 ligase mediating the assembly of polyubiquitin chains on substrates ubiquitinated by another E3 ubiquitin ligase. May regulate myosin assembly in striated muscles together with STUB1 and VCP/p97 by targeting myosin chaperone UNC45B for proteasomal degradation.</text>
</comment>
<dbReference type="GO" id="GO:0005737">
    <property type="term" value="C:cytoplasm"/>
    <property type="evidence" value="ECO:0007669"/>
    <property type="project" value="UniProtKB-SubCell"/>
</dbReference>
<feature type="compositionally biased region" description="Polar residues" evidence="18">
    <location>
        <begin position="31"/>
        <end position="41"/>
    </location>
</feature>
<keyword evidence="9" id="KW-0808">Transferase</keyword>
<dbReference type="PANTHER" id="PTHR13931">
    <property type="entry name" value="UBIQUITINATION FACTOR E4"/>
    <property type="match status" value="1"/>
</dbReference>
<gene>
    <name evidence="21" type="primary">Ube4b_1</name>
    <name evidence="20" type="synonym">Ube4b_0</name>
    <name evidence="20" type="ORF">g.30114</name>
    <name evidence="21" type="ORF">g.30116</name>
</gene>
<evidence type="ECO:0000256" key="7">
    <source>
        <dbReference type="ARBA" id="ARBA00022490"/>
    </source>
</evidence>
<evidence type="ECO:0000256" key="4">
    <source>
        <dbReference type="ARBA" id="ARBA00004906"/>
    </source>
</evidence>
<keyword evidence="10" id="KW-0833">Ubl conjugation pathway</keyword>
<dbReference type="RefSeq" id="XP_054083741.1">
    <property type="nucleotide sequence ID" value="XM_054227766.1"/>
</dbReference>
<evidence type="ECO:0000256" key="11">
    <source>
        <dbReference type="ARBA" id="ARBA00022990"/>
    </source>
</evidence>
<dbReference type="SUPFAM" id="SSF57850">
    <property type="entry name" value="RING/U-box"/>
    <property type="match status" value="1"/>
</dbReference>
<evidence type="ECO:0000256" key="15">
    <source>
        <dbReference type="ARBA" id="ARBA00081821"/>
    </source>
</evidence>
<feature type="compositionally biased region" description="Low complexity" evidence="18">
    <location>
        <begin position="291"/>
        <end position="315"/>
    </location>
</feature>
<dbReference type="OrthoDB" id="20295at2759"/>
<dbReference type="InterPro" id="IPR013083">
    <property type="entry name" value="Znf_RING/FYVE/PHD"/>
</dbReference>
<dbReference type="SMART" id="SM00504">
    <property type="entry name" value="Ubox"/>
    <property type="match status" value="1"/>
</dbReference>
<comment type="subcellular location">
    <subcellularLocation>
        <location evidence="3">Cytoplasm</location>
    </subcellularLocation>
    <subcellularLocation>
        <location evidence="2">Nucleus</location>
    </subcellularLocation>
</comment>
<dbReference type="CTD" id="10277"/>
<name>A0A0A1XPE7_ZEUCU</name>
<evidence type="ECO:0000256" key="9">
    <source>
        <dbReference type="ARBA" id="ARBA00022679"/>
    </source>
</evidence>
<keyword evidence="11" id="KW-0007">Acetylation</keyword>
<reference evidence="21" key="1">
    <citation type="submission" date="2014-11" db="EMBL/GenBank/DDBJ databases">
        <authorList>
            <person name="Geib S."/>
        </authorList>
    </citation>
    <scope>NUCLEOTIDE SEQUENCE</scope>
</reference>
<evidence type="ECO:0000259" key="19">
    <source>
        <dbReference type="PROSITE" id="PS51698"/>
    </source>
</evidence>
<evidence type="ECO:0000256" key="3">
    <source>
        <dbReference type="ARBA" id="ARBA00004496"/>
    </source>
</evidence>
<sequence>MSSAEEQNTKMNELTPEEIRARRLRTLAAANSSKVNSPISNTATTPERSASTTTTTPAAATDESEKEFRSPNYVAKESRLLRTNLVASTETQPENVLPVAESTKMDVDVEMNSLTTTPTQNMEITKCSAILATASSTSTSVLTPPTDSIMKLEHGNQDSKQCLDNKLEHMETADEQLGTADMIVEHKQPEQTTDEHIEDMLSKIFNATWNEYSVGSMICLETASFLEHYPHMRFDFETIMHDVLLECVLKLFKEEVEAPDGPAGSSANTSAELEFASASGSVSATAVSAADTKATTSTSPLASTSTATTSTGATSNPTYSTPKKIKSDDTEVQEILANAAPGSAGGTRSSIFFSENAMTSGGRSSSAREDDRPASSQASTSTAANLDNATGPIPSSTNLRGTMIKQEVILYLVNCHRLRQQTLTDNNVSGSNVPIETQTKIQNILQQVHDAIMRTAILVLTDRIYENPNQIFDQSPLLEMLYQGRIPDGFLYDLVATAHKNTEDFQQIFGQILRGLFIGMQRNICTSTINTQQIDVLAKLVVIKVGSARPICDLIAAQVNFLPAMCTQIPGREIVKCSYLGPFLSVSLFAEENVKFAEAHGKSNVIVYSMYHFRWEMQSMRTSMHTVFHSLLVNVNSRPKTLEYISRVLRYNERRAQFACDEKLLARDGFIINLMSVLQQLSVKIKLDRIDPLFPFYKDTLISIENDTKLRFTADEYKQFIERDFATANHNANFQTQCWFLTLQAHHLGYMPAIQRYRQKARAIKELQKLIDEIDRTKSHWENTPYAKRNKQFRERWHKQLKKLTRSKLCSELCLLDPKLLSACMYFYSTVCEYLLYQIEGRTVEGPYIAKVPVQQLKPTDALAALPEWYVDDIAEFILFAMQHALNDIRQTIDHSIITWLLTCVCVPNLIKNPYVTAKLVEVLFVFSLGPQNALSASMWNHELAQTVLCSALMKFYVDIETTGQSTEFYDKFTIRYHISHLFKSMWENPVLRQVMITESNSGKQFVKFINMLMNDTTFLLDECLENLKRIHQTQVLMMNDSAWAQLSSDQQQTRLSQLNTDERQCRSYLTLARETVEMFHYLTNDIKEPFMRDEIIDRLSSMLNFNLQQLCGPKCNDLKVRNPTKYGWEPRRLLGEIFDIYLHLDCDRFAQALAADERSFQKHLFDDAASRIERLGIRSTIEVEKFRALISKAHDIYVANQLAEDECADAPDEFKDPLMDTLMSDPVILPSGTIMDRAIITRHLLNSSTDPFNRQPLTEDMLVPNNELKERIDAWRKEQRFKRQQDQSVCVNDKSS</sequence>
<dbReference type="EMBL" id="GBXI01006205">
    <property type="protein sequence ID" value="JAD08087.1"/>
    <property type="molecule type" value="Transcribed_RNA"/>
</dbReference>
<feature type="compositionally biased region" description="Polar residues" evidence="18">
    <location>
        <begin position="355"/>
        <end position="365"/>
    </location>
</feature>
<feature type="compositionally biased region" description="Low complexity" evidence="18">
    <location>
        <begin position="42"/>
        <end position="61"/>
    </location>
</feature>
<feature type="coiled-coil region" evidence="17">
    <location>
        <begin position="757"/>
        <end position="784"/>
    </location>
</feature>
<feature type="region of interest" description="Disordered" evidence="18">
    <location>
        <begin position="355"/>
        <end position="398"/>
    </location>
</feature>
<dbReference type="GO" id="GO:0000151">
    <property type="term" value="C:ubiquitin ligase complex"/>
    <property type="evidence" value="ECO:0007669"/>
    <property type="project" value="InterPro"/>
</dbReference>
<dbReference type="GO" id="GO:0005634">
    <property type="term" value="C:nucleus"/>
    <property type="evidence" value="ECO:0007669"/>
    <property type="project" value="UniProtKB-SubCell"/>
</dbReference>
<dbReference type="GO" id="GO:0036503">
    <property type="term" value="P:ERAD pathway"/>
    <property type="evidence" value="ECO:0007669"/>
    <property type="project" value="InterPro"/>
</dbReference>
<dbReference type="GeneID" id="105210870"/>
<comment type="similarity">
    <text evidence="5">Belongs to the ubiquitin conjugation factor E4 family.</text>
</comment>
<dbReference type="InterPro" id="IPR019474">
    <property type="entry name" value="Ub_conjug_fac_E4_core"/>
</dbReference>
<dbReference type="Pfam" id="PF04564">
    <property type="entry name" value="U-box"/>
    <property type="match status" value="1"/>
</dbReference>
<evidence type="ECO:0000256" key="1">
    <source>
        <dbReference type="ARBA" id="ARBA00000900"/>
    </source>
</evidence>
<dbReference type="GO" id="GO:0000209">
    <property type="term" value="P:protein polyubiquitination"/>
    <property type="evidence" value="ECO:0007669"/>
    <property type="project" value="TreeGrafter"/>
</dbReference>
<evidence type="ECO:0000256" key="10">
    <source>
        <dbReference type="ARBA" id="ARBA00022786"/>
    </source>
</evidence>
<evidence type="ECO:0000256" key="5">
    <source>
        <dbReference type="ARBA" id="ARBA00007434"/>
    </source>
</evidence>
<dbReference type="PANTHER" id="PTHR13931:SF2">
    <property type="entry name" value="UBIQUITIN CONJUGATION FACTOR E4 B"/>
    <property type="match status" value="1"/>
</dbReference>
<dbReference type="Pfam" id="PF10408">
    <property type="entry name" value="Ufd2P_core"/>
    <property type="match status" value="1"/>
</dbReference>
<feature type="region of interest" description="Disordered" evidence="18">
    <location>
        <begin position="291"/>
        <end position="327"/>
    </location>
</feature>
<comment type="catalytic activity">
    <reaction evidence="1">
        <text>S-ubiquitinyl-[E2 ubiquitin-conjugating enzyme]-L-cysteine + [acceptor protein]-L-lysine = [E2 ubiquitin-conjugating enzyme]-L-cysteine + N(6)-ubiquitinyl-[acceptor protein]-L-lysine.</text>
        <dbReference type="EC" id="2.3.2.27"/>
    </reaction>
</comment>
<evidence type="ECO:0000313" key="20">
    <source>
        <dbReference type="EMBL" id="JAD08087.1"/>
    </source>
</evidence>
<dbReference type="EC" id="2.3.2.27" evidence="6"/>
<evidence type="ECO:0000256" key="13">
    <source>
        <dbReference type="ARBA" id="ARBA00056267"/>
    </source>
</evidence>
<evidence type="ECO:0000313" key="21">
    <source>
        <dbReference type="EMBL" id="JAD13229.1"/>
    </source>
</evidence>